<gene>
    <name evidence="1" type="ORF">N7450_001821</name>
</gene>
<dbReference type="EMBL" id="JAQJAC010000001">
    <property type="protein sequence ID" value="KAJ5600754.1"/>
    <property type="molecule type" value="Genomic_DNA"/>
</dbReference>
<reference evidence="1 2" key="1">
    <citation type="journal article" date="2023" name="IMA Fungus">
        <title>Comparative genomic study of the Penicillium genus elucidates a diverse pangenome and 15 lateral gene transfer events.</title>
        <authorList>
            <person name="Petersen C."/>
            <person name="Sorensen T."/>
            <person name="Nielsen M.R."/>
            <person name="Sondergaard T.E."/>
            <person name="Sorensen J.L."/>
            <person name="Fitzpatrick D.A."/>
            <person name="Frisvad J.C."/>
            <person name="Nielsen K.L."/>
        </authorList>
    </citation>
    <scope>NUCLEOTIDE SEQUENCE [LARGE SCALE GENOMIC DNA]</scope>
    <source>
        <strain evidence="1 2">IBT 29057</strain>
    </source>
</reference>
<comment type="caution">
    <text evidence="1">The sequence shown here is derived from an EMBL/GenBank/DDBJ whole genome shotgun (WGS) entry which is preliminary data.</text>
</comment>
<dbReference type="Proteomes" id="UP001216150">
    <property type="component" value="Unassembled WGS sequence"/>
</dbReference>
<name>A0AAD6E4X6_9EURO</name>
<sequence length="200" mass="22568">MLGRPLTVLDLLTADYWNVKNASNRIIFRNDGTGELWHQPDQTASIAAGFNWRALDPPCLNENVAKGTIKGKNRASSLTIELTLVKGGRSSLDQGVEQISAENEFHDEAFIRKTFTIRLNPTYFRTGKNQEIPRSLVYSYALVFDRSPYPPPDEWKDRENGVKCSGIRDFVGVKVDSRRDSLCIGIKHHLRCLAQSKMEG</sequence>
<proteinExistence type="predicted"/>
<protein>
    <submittedName>
        <fullName evidence="1">Uncharacterized protein</fullName>
    </submittedName>
</protein>
<dbReference type="AlphaFoldDB" id="A0AAD6E4X6"/>
<accession>A0AAD6E4X6</accession>
<evidence type="ECO:0000313" key="1">
    <source>
        <dbReference type="EMBL" id="KAJ5600754.1"/>
    </source>
</evidence>
<organism evidence="1 2">
    <name type="scientific">Penicillium hetheringtonii</name>
    <dbReference type="NCBI Taxonomy" id="911720"/>
    <lineage>
        <taxon>Eukaryota</taxon>
        <taxon>Fungi</taxon>
        <taxon>Dikarya</taxon>
        <taxon>Ascomycota</taxon>
        <taxon>Pezizomycotina</taxon>
        <taxon>Eurotiomycetes</taxon>
        <taxon>Eurotiomycetidae</taxon>
        <taxon>Eurotiales</taxon>
        <taxon>Aspergillaceae</taxon>
        <taxon>Penicillium</taxon>
    </lineage>
</organism>
<evidence type="ECO:0000313" key="2">
    <source>
        <dbReference type="Proteomes" id="UP001216150"/>
    </source>
</evidence>
<keyword evidence="2" id="KW-1185">Reference proteome</keyword>